<name>R4WL91_9BURK</name>
<organism evidence="1 2">
    <name type="scientific">Caballeronia insecticola</name>
    <dbReference type="NCBI Taxonomy" id="758793"/>
    <lineage>
        <taxon>Bacteria</taxon>
        <taxon>Pseudomonadati</taxon>
        <taxon>Pseudomonadota</taxon>
        <taxon>Betaproteobacteria</taxon>
        <taxon>Burkholderiales</taxon>
        <taxon>Burkholderiaceae</taxon>
        <taxon>Caballeronia</taxon>
    </lineage>
</organism>
<dbReference type="AlphaFoldDB" id="R4WL91"/>
<gene>
    <name evidence="1" type="ORF">BRPE64_BCDS06620</name>
</gene>
<sequence>MTPGAFTDICRHKLWLTLCAALGYRCHRRLTYRCRSPIPSP</sequence>
<accession>R4WL91</accession>
<reference evidence="1 2" key="2">
    <citation type="journal article" date="2018" name="Int. J. Syst. Evol. Microbiol.">
        <title>Burkholderia insecticola sp. nov., a gut symbiotic bacterium of the bean bug Riptortus pedestris.</title>
        <authorList>
            <person name="Takeshita K."/>
            <person name="Tamaki H."/>
            <person name="Ohbayashi T."/>
            <person name="Meng X.-Y."/>
            <person name="Sone T."/>
            <person name="Mitani Y."/>
            <person name="Peeters C."/>
            <person name="Kikuchi Y."/>
            <person name="Vandamme P."/>
        </authorList>
    </citation>
    <scope>NUCLEOTIDE SEQUENCE [LARGE SCALE GENOMIC DNA]</scope>
    <source>
        <strain evidence="1">RPE64</strain>
    </source>
</reference>
<dbReference type="Proteomes" id="UP000013966">
    <property type="component" value="Chromosome 2"/>
</dbReference>
<reference evidence="1 2" key="1">
    <citation type="journal article" date="2013" name="Genome Announc.">
        <title>Complete Genome Sequence of Burkholderia sp. Strain RPE64, Bacterial Symbiont of the Bean Bug Riptortus pedestris.</title>
        <authorList>
            <person name="Shibata T.F."/>
            <person name="Maeda T."/>
            <person name="Nikoh N."/>
            <person name="Yamaguchi K."/>
            <person name="Oshima K."/>
            <person name="Hattori M."/>
            <person name="Nishiyama T."/>
            <person name="Hasebe M."/>
            <person name="Fukatsu T."/>
            <person name="Kikuchi Y."/>
            <person name="Shigenobu S."/>
        </authorList>
    </citation>
    <scope>NUCLEOTIDE SEQUENCE [LARGE SCALE GENOMIC DNA]</scope>
</reference>
<protein>
    <submittedName>
        <fullName evidence="1">Uncharacterized protein</fullName>
    </submittedName>
</protein>
<dbReference type="KEGG" id="buo:BRPE64_BCDS06620"/>
<keyword evidence="2" id="KW-1185">Reference proteome</keyword>
<dbReference type="HOGENOM" id="CLU_3266877_0_0_4"/>
<evidence type="ECO:0000313" key="2">
    <source>
        <dbReference type="Proteomes" id="UP000013966"/>
    </source>
</evidence>
<evidence type="ECO:0000313" key="1">
    <source>
        <dbReference type="EMBL" id="BAN25323.1"/>
    </source>
</evidence>
<proteinExistence type="predicted"/>
<dbReference type="EMBL" id="AP013059">
    <property type="protein sequence ID" value="BAN25323.1"/>
    <property type="molecule type" value="Genomic_DNA"/>
</dbReference>